<evidence type="ECO:0000313" key="2">
    <source>
        <dbReference type="EMBL" id="GFO34783.1"/>
    </source>
</evidence>
<dbReference type="AlphaFoldDB" id="A0AAV4CS89"/>
<feature type="region of interest" description="Disordered" evidence="1">
    <location>
        <begin position="86"/>
        <end position="129"/>
    </location>
</feature>
<protein>
    <submittedName>
        <fullName evidence="2">Uncharacterized protein</fullName>
    </submittedName>
</protein>
<organism evidence="2 3">
    <name type="scientific">Plakobranchus ocellatus</name>
    <dbReference type="NCBI Taxonomy" id="259542"/>
    <lineage>
        <taxon>Eukaryota</taxon>
        <taxon>Metazoa</taxon>
        <taxon>Spiralia</taxon>
        <taxon>Lophotrochozoa</taxon>
        <taxon>Mollusca</taxon>
        <taxon>Gastropoda</taxon>
        <taxon>Heterobranchia</taxon>
        <taxon>Euthyneura</taxon>
        <taxon>Panpulmonata</taxon>
        <taxon>Sacoglossa</taxon>
        <taxon>Placobranchoidea</taxon>
        <taxon>Plakobranchidae</taxon>
        <taxon>Plakobranchus</taxon>
    </lineage>
</organism>
<proteinExistence type="predicted"/>
<gene>
    <name evidence="2" type="ORF">PoB_006128800</name>
</gene>
<keyword evidence="3" id="KW-1185">Reference proteome</keyword>
<dbReference type="EMBL" id="BLXT01006930">
    <property type="protein sequence ID" value="GFO34783.1"/>
    <property type="molecule type" value="Genomic_DNA"/>
</dbReference>
<name>A0AAV4CS89_9GAST</name>
<evidence type="ECO:0000313" key="3">
    <source>
        <dbReference type="Proteomes" id="UP000735302"/>
    </source>
</evidence>
<reference evidence="2 3" key="1">
    <citation type="journal article" date="2021" name="Elife">
        <title>Chloroplast acquisition without the gene transfer in kleptoplastic sea slugs, Plakobranchus ocellatus.</title>
        <authorList>
            <person name="Maeda T."/>
            <person name="Takahashi S."/>
            <person name="Yoshida T."/>
            <person name="Shimamura S."/>
            <person name="Takaki Y."/>
            <person name="Nagai Y."/>
            <person name="Toyoda A."/>
            <person name="Suzuki Y."/>
            <person name="Arimoto A."/>
            <person name="Ishii H."/>
            <person name="Satoh N."/>
            <person name="Nishiyama T."/>
            <person name="Hasebe M."/>
            <person name="Maruyama T."/>
            <person name="Minagawa J."/>
            <person name="Obokata J."/>
            <person name="Shigenobu S."/>
        </authorList>
    </citation>
    <scope>NUCLEOTIDE SEQUENCE [LARGE SCALE GENOMIC DNA]</scope>
</reference>
<dbReference type="Proteomes" id="UP000735302">
    <property type="component" value="Unassembled WGS sequence"/>
</dbReference>
<accession>A0AAV4CS89</accession>
<feature type="compositionally biased region" description="Polar residues" evidence="1">
    <location>
        <begin position="102"/>
        <end position="111"/>
    </location>
</feature>
<sequence>MRTVTTVNFQVENFQLVGELRRTKTEVRNSLPTQKTIQTEQILDWFDETRRKTPDSADYETFYRKLLDNMGTQNSLECIRVPHTHLVGTATGPPSGQDAWRGSNSRQSSGADSLATVPPTPRRLLNDKG</sequence>
<comment type="caution">
    <text evidence="2">The sequence shown here is derived from an EMBL/GenBank/DDBJ whole genome shotgun (WGS) entry which is preliminary data.</text>
</comment>
<evidence type="ECO:0000256" key="1">
    <source>
        <dbReference type="SAM" id="MobiDB-lite"/>
    </source>
</evidence>